<evidence type="ECO:0008006" key="12">
    <source>
        <dbReference type="Google" id="ProtNLM"/>
    </source>
</evidence>
<dbReference type="AlphaFoldDB" id="A0A2M7G2B6"/>
<feature type="transmembrane region" description="Helical" evidence="9">
    <location>
        <begin position="361"/>
        <end position="381"/>
    </location>
</feature>
<keyword evidence="4" id="KW-0328">Glycosyltransferase</keyword>
<evidence type="ECO:0000256" key="6">
    <source>
        <dbReference type="ARBA" id="ARBA00022692"/>
    </source>
</evidence>
<keyword evidence="6 9" id="KW-0812">Transmembrane</keyword>
<dbReference type="SUPFAM" id="SSF53448">
    <property type="entry name" value="Nucleotide-diphospho-sugar transferases"/>
    <property type="match status" value="1"/>
</dbReference>
<dbReference type="InterPro" id="IPR029044">
    <property type="entry name" value="Nucleotide-diphossugar_trans"/>
</dbReference>
<evidence type="ECO:0000256" key="9">
    <source>
        <dbReference type="SAM" id="Phobius"/>
    </source>
</evidence>
<dbReference type="PANTHER" id="PTHR12726">
    <property type="entry name" value="CERAMIDE GLUCOSYLTRANSFERASE"/>
    <property type="match status" value="1"/>
</dbReference>
<evidence type="ECO:0000256" key="1">
    <source>
        <dbReference type="ARBA" id="ARBA00004141"/>
    </source>
</evidence>
<dbReference type="PANTHER" id="PTHR12726:SF0">
    <property type="entry name" value="CERAMIDE GLUCOSYLTRANSFERASE"/>
    <property type="match status" value="1"/>
</dbReference>
<dbReference type="EMBL" id="PFFQ01000046">
    <property type="protein sequence ID" value="PIW15724.1"/>
    <property type="molecule type" value="Genomic_DNA"/>
</dbReference>
<dbReference type="Proteomes" id="UP000231019">
    <property type="component" value="Unassembled WGS sequence"/>
</dbReference>
<evidence type="ECO:0000313" key="10">
    <source>
        <dbReference type="EMBL" id="PIW15724.1"/>
    </source>
</evidence>
<comment type="pathway">
    <text evidence="3">Sphingolipid metabolism.</text>
</comment>
<gene>
    <name evidence="10" type="ORF">COW36_16095</name>
</gene>
<comment type="caution">
    <text evidence="10">The sequence shown here is derived from an EMBL/GenBank/DDBJ whole genome shotgun (WGS) entry which is preliminary data.</text>
</comment>
<dbReference type="InterPro" id="IPR025993">
    <property type="entry name" value="Ceramide_glucosylTrfase"/>
</dbReference>
<evidence type="ECO:0000256" key="3">
    <source>
        <dbReference type="ARBA" id="ARBA00004991"/>
    </source>
</evidence>
<sequence>MSLLYILLALLSLGFSSYIIASGILTIRFFRRELDQAPTLPPQSDPQSWPKVALISPCKDLDPDFEDNMRMLLQQDYPNYEIIFVTVDPYDDTYPVLKRLVAESPVPARLEFGGFSKQRCQKLDNMMAAMDSLDESVDIYAFVDSDARVSTNWLRHLVAPLSRENVGATTSYRWYRPIPGRPITYALALWTGYQFSNFYNNRYVAAWGGSMAITRKRFEELNIRRQWDNALSDDCVLNECVRKGKYRVEFVTSSMTSLSSEYSIKDILIFAVRQCVIGKHTLKEVWYASLTALTVIHGVAATGLWQLFSALQAGQPIAWTTWGMLSFFPAGVIQCALFIQALNQVRDQRPKPALLGGKLSWALWSPFAYVFVWLTLLASAFTDRFVWRQIYYRMISDTETEVYKYPARFDEAGQAPSTKEVVNGAGSNPCIE</sequence>
<evidence type="ECO:0000313" key="11">
    <source>
        <dbReference type="Proteomes" id="UP000231019"/>
    </source>
</evidence>
<feature type="transmembrane region" description="Helical" evidence="9">
    <location>
        <begin position="285"/>
        <end position="305"/>
    </location>
</feature>
<dbReference type="GO" id="GO:0016020">
    <property type="term" value="C:membrane"/>
    <property type="evidence" value="ECO:0007669"/>
    <property type="project" value="UniProtKB-SubCell"/>
</dbReference>
<dbReference type="Pfam" id="PF13506">
    <property type="entry name" value="Glyco_transf_21"/>
    <property type="match status" value="1"/>
</dbReference>
<dbReference type="Gene3D" id="3.90.550.10">
    <property type="entry name" value="Spore Coat Polysaccharide Biosynthesis Protein SpsA, Chain A"/>
    <property type="match status" value="1"/>
</dbReference>
<keyword evidence="5" id="KW-0808">Transferase</keyword>
<reference evidence="10 11" key="1">
    <citation type="submission" date="2017-09" db="EMBL/GenBank/DDBJ databases">
        <title>Depth-based differentiation of microbial function through sediment-hosted aquifers and enrichment of novel symbionts in the deep terrestrial subsurface.</title>
        <authorList>
            <person name="Probst A.J."/>
            <person name="Ladd B."/>
            <person name="Jarett J.K."/>
            <person name="Geller-Mcgrath D.E."/>
            <person name="Sieber C.M."/>
            <person name="Emerson J.B."/>
            <person name="Anantharaman K."/>
            <person name="Thomas B.C."/>
            <person name="Malmstrom R."/>
            <person name="Stieglmeier M."/>
            <person name="Klingl A."/>
            <person name="Woyke T."/>
            <person name="Ryan C.M."/>
            <person name="Banfield J.F."/>
        </authorList>
    </citation>
    <scope>NUCLEOTIDE SEQUENCE [LARGE SCALE GENOMIC DNA]</scope>
    <source>
        <strain evidence="10">CG17_big_fil_post_rev_8_21_14_2_50_48_46</strain>
    </source>
</reference>
<comment type="subcellular location">
    <subcellularLocation>
        <location evidence="1">Membrane</location>
        <topology evidence="1">Multi-pass membrane protein</topology>
    </subcellularLocation>
</comment>
<evidence type="ECO:0000256" key="8">
    <source>
        <dbReference type="ARBA" id="ARBA00023136"/>
    </source>
</evidence>
<dbReference type="GO" id="GO:0008120">
    <property type="term" value="F:ceramide glucosyltransferase activity"/>
    <property type="evidence" value="ECO:0007669"/>
    <property type="project" value="TreeGrafter"/>
</dbReference>
<name>A0A2M7G2B6_9BACT</name>
<evidence type="ECO:0000256" key="4">
    <source>
        <dbReference type="ARBA" id="ARBA00022676"/>
    </source>
</evidence>
<feature type="transmembrane region" description="Helical" evidence="9">
    <location>
        <begin position="317"/>
        <end position="341"/>
    </location>
</feature>
<comment type="pathway">
    <text evidence="2">Lipid metabolism; sphingolipid metabolism.</text>
</comment>
<proteinExistence type="predicted"/>
<accession>A0A2M7G2B6</accession>
<keyword evidence="7 9" id="KW-1133">Transmembrane helix</keyword>
<protein>
    <recommendedName>
        <fullName evidence="12">Glycosyl transferase</fullName>
    </recommendedName>
</protein>
<evidence type="ECO:0000256" key="2">
    <source>
        <dbReference type="ARBA" id="ARBA00004760"/>
    </source>
</evidence>
<keyword evidence="8 9" id="KW-0472">Membrane</keyword>
<organism evidence="10 11">
    <name type="scientific">bacterium (Candidatus Blackallbacteria) CG17_big_fil_post_rev_8_21_14_2_50_48_46</name>
    <dbReference type="NCBI Taxonomy" id="2014261"/>
    <lineage>
        <taxon>Bacteria</taxon>
        <taxon>Candidatus Blackallbacteria</taxon>
    </lineage>
</organism>
<evidence type="ECO:0000256" key="7">
    <source>
        <dbReference type="ARBA" id="ARBA00022989"/>
    </source>
</evidence>
<evidence type="ECO:0000256" key="5">
    <source>
        <dbReference type="ARBA" id="ARBA00022679"/>
    </source>
</evidence>
<dbReference type="GO" id="GO:0006679">
    <property type="term" value="P:glucosylceramide biosynthetic process"/>
    <property type="evidence" value="ECO:0007669"/>
    <property type="project" value="TreeGrafter"/>
</dbReference>